<keyword evidence="3" id="KW-1185">Reference proteome</keyword>
<accession>A0A4Z0L3F7</accession>
<evidence type="ECO:0000313" key="2">
    <source>
        <dbReference type="EMBL" id="TGD49212.1"/>
    </source>
</evidence>
<proteinExistence type="predicted"/>
<comment type="caution">
    <text evidence="2">The sequence shown here is derived from an EMBL/GenBank/DDBJ whole genome shotgun (WGS) entry which is preliminary data.</text>
</comment>
<dbReference type="AlphaFoldDB" id="A0A4Z0L3F7"/>
<feature type="non-terminal residue" evidence="2">
    <location>
        <position position="85"/>
    </location>
</feature>
<feature type="compositionally biased region" description="Polar residues" evidence="1">
    <location>
        <begin position="58"/>
        <end position="73"/>
    </location>
</feature>
<feature type="region of interest" description="Disordered" evidence="1">
    <location>
        <begin position="42"/>
        <end position="85"/>
    </location>
</feature>
<dbReference type="EMBL" id="PYKI01002659">
    <property type="protein sequence ID" value="TGD49212.1"/>
    <property type="molecule type" value="Genomic_DNA"/>
</dbReference>
<protein>
    <submittedName>
        <fullName evidence="2">Transcriptional regulator MelR</fullName>
    </submittedName>
</protein>
<dbReference type="Proteomes" id="UP000298196">
    <property type="component" value="Unassembled WGS sequence"/>
</dbReference>
<sequence>MSIPENSDRMLTRGRSEFLGQNGVKSRVFGLKVRLRSTISTDSVSGFPVSSRLKGHNSDNSGNGVTMSTQAISNLPPDPHQGTGA</sequence>
<evidence type="ECO:0000313" key="3">
    <source>
        <dbReference type="Proteomes" id="UP000298196"/>
    </source>
</evidence>
<evidence type="ECO:0000256" key="1">
    <source>
        <dbReference type="SAM" id="MobiDB-lite"/>
    </source>
</evidence>
<organism evidence="2 3">
    <name type="scientific">Salmonella enterica subsp. enterica serovar Poona</name>
    <dbReference type="NCBI Taxonomy" id="436295"/>
    <lineage>
        <taxon>Bacteria</taxon>
        <taxon>Pseudomonadati</taxon>
        <taxon>Pseudomonadota</taxon>
        <taxon>Gammaproteobacteria</taxon>
        <taxon>Enterobacterales</taxon>
        <taxon>Enterobacteriaceae</taxon>
        <taxon>Salmonella</taxon>
    </lineage>
</organism>
<gene>
    <name evidence="2" type="ORF">C9F07_26480</name>
</gene>
<name>A0A4Z0L3F7_SALET</name>
<reference evidence="2 3" key="1">
    <citation type="submission" date="2018-03" db="EMBL/GenBank/DDBJ databases">
        <title>Non-Typhoidal Salmonella genome sequencing and assembly.</title>
        <authorList>
            <person name="Matchawe C."/>
        </authorList>
    </citation>
    <scope>NUCLEOTIDE SEQUENCE [LARGE SCALE GENOMIC DNA]</scope>
    <source>
        <strain evidence="2 3">22sa</strain>
    </source>
</reference>